<evidence type="ECO:0000256" key="7">
    <source>
        <dbReference type="ARBA" id="ARBA00023062"/>
    </source>
</evidence>
<feature type="binding site" evidence="9">
    <location>
        <position position="317"/>
    </location>
    <ligand>
        <name>substrate</name>
    </ligand>
</feature>
<evidence type="ECO:0000256" key="2">
    <source>
        <dbReference type="ARBA" id="ARBA00012695"/>
    </source>
</evidence>
<accession>A0A7Z0ELT9</accession>
<keyword evidence="7" id="KW-0642">Proline metabolism</keyword>
<dbReference type="InterPro" id="IPR002872">
    <property type="entry name" value="Proline_DH_dom"/>
</dbReference>
<feature type="binding site" evidence="10">
    <location>
        <position position="191"/>
    </location>
    <ligand>
        <name>FAD</name>
        <dbReference type="ChEBI" id="CHEBI:57692"/>
    </ligand>
</feature>
<evidence type="ECO:0000256" key="5">
    <source>
        <dbReference type="ARBA" id="ARBA00022827"/>
    </source>
</evidence>
<feature type="binding site" evidence="10">
    <location>
        <begin position="215"/>
        <end position="217"/>
    </location>
    <ligand>
        <name>FAD</name>
        <dbReference type="ChEBI" id="CHEBI:57692"/>
    </ligand>
</feature>
<evidence type="ECO:0000256" key="8">
    <source>
        <dbReference type="ARBA" id="ARBA00048779"/>
    </source>
</evidence>
<dbReference type="PANTHER" id="PTHR13914">
    <property type="entry name" value="PROLINE OXIDASE"/>
    <property type="match status" value="1"/>
</dbReference>
<dbReference type="GO" id="GO:0000166">
    <property type="term" value="F:nucleotide binding"/>
    <property type="evidence" value="ECO:0007669"/>
    <property type="project" value="UniProtKB-KW"/>
</dbReference>
<feature type="binding site" evidence="10">
    <location>
        <position position="163"/>
    </location>
    <ligand>
        <name>FAD</name>
        <dbReference type="ChEBI" id="CHEBI:57692"/>
    </ligand>
</feature>
<dbReference type="PANTHER" id="PTHR13914:SF0">
    <property type="entry name" value="PROLINE DEHYDROGENASE 1, MITOCHONDRIAL"/>
    <property type="match status" value="1"/>
</dbReference>
<keyword evidence="13" id="KW-1185">Reference proteome</keyword>
<dbReference type="GO" id="GO:0004657">
    <property type="term" value="F:proline dehydrogenase activity"/>
    <property type="evidence" value="ECO:0007669"/>
    <property type="project" value="UniProtKB-EC"/>
</dbReference>
<evidence type="ECO:0000256" key="3">
    <source>
        <dbReference type="ARBA" id="ARBA00022630"/>
    </source>
</evidence>
<dbReference type="AlphaFoldDB" id="A0A7Z0ELT9"/>
<evidence type="ECO:0000313" key="12">
    <source>
        <dbReference type="EMBL" id="NYJ34257.1"/>
    </source>
</evidence>
<feature type="binding site" evidence="9">
    <location>
        <position position="125"/>
    </location>
    <ligand>
        <name>substrate</name>
    </ligand>
</feature>
<keyword evidence="5 10" id="KW-0274">FAD</keyword>
<comment type="cofactor">
    <cofactor evidence="10">
        <name>FAD</name>
        <dbReference type="ChEBI" id="CHEBI:57692"/>
    </cofactor>
    <text evidence="10">Binds 1 FAD per subunit.</text>
</comment>
<gene>
    <name evidence="12" type="ORF">HNR10_002138</name>
</gene>
<reference evidence="12 13" key="1">
    <citation type="submission" date="2020-07" db="EMBL/GenBank/DDBJ databases">
        <title>Sequencing the genomes of 1000 actinobacteria strains.</title>
        <authorList>
            <person name="Klenk H.-P."/>
        </authorList>
    </citation>
    <scope>NUCLEOTIDE SEQUENCE [LARGE SCALE GENOMIC DNA]</scope>
    <source>
        <strain evidence="12 13">DSM 44442</strain>
    </source>
</reference>
<dbReference type="EC" id="1.5.5.2" evidence="2"/>
<dbReference type="SUPFAM" id="SSF51730">
    <property type="entry name" value="FAD-linked oxidoreductase"/>
    <property type="match status" value="1"/>
</dbReference>
<dbReference type="Pfam" id="PF01619">
    <property type="entry name" value="Pro_dh"/>
    <property type="match status" value="1"/>
</dbReference>
<dbReference type="GO" id="GO:0010133">
    <property type="term" value="P:L-proline catabolic process to L-glutamate"/>
    <property type="evidence" value="ECO:0007669"/>
    <property type="project" value="UniProtKB-UniPathway"/>
</dbReference>
<name>A0A7Z0ELT9_9ACTN</name>
<evidence type="ECO:0000259" key="11">
    <source>
        <dbReference type="Pfam" id="PF01619"/>
    </source>
</evidence>
<dbReference type="PIRSF" id="PIRSF000196">
    <property type="entry name" value="Pro_dehydrog"/>
    <property type="match status" value="1"/>
</dbReference>
<keyword evidence="6 12" id="KW-0560">Oxidoreductase</keyword>
<dbReference type="InterPro" id="IPR015659">
    <property type="entry name" value="Proline_oxidase"/>
</dbReference>
<evidence type="ECO:0000256" key="6">
    <source>
        <dbReference type="ARBA" id="ARBA00023002"/>
    </source>
</evidence>
<dbReference type="Gene3D" id="3.20.20.220">
    <property type="match status" value="1"/>
</dbReference>
<feature type="binding site" evidence="9">
    <location>
        <position position="316"/>
    </location>
    <ligand>
        <name>substrate</name>
    </ligand>
</feature>
<comment type="catalytic activity">
    <reaction evidence="8">
        <text>L-proline + a quinone = (S)-1-pyrroline-5-carboxylate + a quinol + H(+)</text>
        <dbReference type="Rhea" id="RHEA:23784"/>
        <dbReference type="ChEBI" id="CHEBI:15378"/>
        <dbReference type="ChEBI" id="CHEBI:17388"/>
        <dbReference type="ChEBI" id="CHEBI:24646"/>
        <dbReference type="ChEBI" id="CHEBI:60039"/>
        <dbReference type="ChEBI" id="CHEBI:132124"/>
        <dbReference type="EC" id="1.5.5.2"/>
    </reaction>
</comment>
<evidence type="ECO:0000256" key="4">
    <source>
        <dbReference type="ARBA" id="ARBA00022741"/>
    </source>
</evidence>
<proteinExistence type="predicted"/>
<feature type="binding site" evidence="10">
    <location>
        <position position="229"/>
    </location>
    <ligand>
        <name>FAD</name>
        <dbReference type="ChEBI" id="CHEBI:57692"/>
    </ligand>
</feature>
<comment type="caution">
    <text evidence="12">The sequence shown here is derived from an EMBL/GenBank/DDBJ whole genome shotgun (WGS) entry which is preliminary data.</text>
</comment>
<feature type="domain" description="Proline dehydrogenase" evidence="11">
    <location>
        <begin position="77"/>
        <end position="329"/>
    </location>
</feature>
<feature type="binding site" evidence="10">
    <location>
        <begin position="254"/>
        <end position="255"/>
    </location>
    <ligand>
        <name>FAD</name>
        <dbReference type="ChEBI" id="CHEBI:57692"/>
    </ligand>
</feature>
<evidence type="ECO:0000256" key="1">
    <source>
        <dbReference type="ARBA" id="ARBA00004739"/>
    </source>
</evidence>
<dbReference type="EMBL" id="JACCFS010000001">
    <property type="protein sequence ID" value="NYJ34257.1"/>
    <property type="molecule type" value="Genomic_DNA"/>
</dbReference>
<keyword evidence="4 10" id="KW-0547">Nucleotide-binding</keyword>
<sequence length="336" mass="36748">MRPGRSPAPPLSPSALTDRFAHVFFEVSMLRKPLLLAARSATCRTIVERTPLTRGLVHRFVAGSTLDEALPAVASLAQDRYITLDFLGEDTTDLAQATATVTAYQALLAALGEAGLGDRAEVSVKLSAVGQFLNADGEKIALDNARRIAEAAAAIGTTVTLDMEDHTTTDSTLGILRDLREDFPFVGAVLQAYLRRTEADCRDLSGAGSRVRLCKGAYDEPSSVAYRDKAEVDKAYVRALRVLMEGDGYPMVASHDPRMVAIAGELAAANGRTADDYEYQMLYGIRDAEQVRLAAEGKRVRVYVPYGDEWYGYYMRRLAERPANMLFLARSVITRN</sequence>
<evidence type="ECO:0000256" key="10">
    <source>
        <dbReference type="PIRSR" id="PIRSR000196-2"/>
    </source>
</evidence>
<keyword evidence="3" id="KW-0285">Flavoprotein</keyword>
<dbReference type="UniPathway" id="UPA00261">
    <property type="reaction ID" value="UER00373"/>
</dbReference>
<organism evidence="12 13">
    <name type="scientific">Nocardiopsis aegyptia</name>
    <dbReference type="NCBI Taxonomy" id="220378"/>
    <lineage>
        <taxon>Bacteria</taxon>
        <taxon>Bacillati</taxon>
        <taxon>Actinomycetota</taxon>
        <taxon>Actinomycetes</taxon>
        <taxon>Streptosporangiales</taxon>
        <taxon>Nocardiopsidaceae</taxon>
        <taxon>Nocardiopsis</taxon>
    </lineage>
</organism>
<dbReference type="Proteomes" id="UP000572051">
    <property type="component" value="Unassembled WGS sequence"/>
</dbReference>
<dbReference type="InterPro" id="IPR029041">
    <property type="entry name" value="FAD-linked_oxidoreductase-like"/>
</dbReference>
<protein>
    <recommendedName>
        <fullName evidence="2">proline dehydrogenase</fullName>
        <ecNumber evidence="2">1.5.5.2</ecNumber>
    </recommendedName>
</protein>
<comment type="pathway">
    <text evidence="1">Amino-acid degradation; L-proline degradation into L-glutamate; L-glutamate from L-proline: step 1/2.</text>
</comment>
<evidence type="ECO:0000256" key="9">
    <source>
        <dbReference type="PIRSR" id="PIRSR000196-1"/>
    </source>
</evidence>
<dbReference type="InterPro" id="IPR008219">
    <property type="entry name" value="PRODH_bac_arc"/>
</dbReference>
<evidence type="ECO:0000313" key="13">
    <source>
        <dbReference type="Proteomes" id="UP000572051"/>
    </source>
</evidence>